<dbReference type="EMBL" id="FWZU01000002">
    <property type="protein sequence ID" value="SMF06514.1"/>
    <property type="molecule type" value="Genomic_DNA"/>
</dbReference>
<accession>A0A1X7D0P9</accession>
<evidence type="ECO:0000313" key="1">
    <source>
        <dbReference type="EMBL" id="SMF06514.1"/>
    </source>
</evidence>
<dbReference type="Proteomes" id="UP000192906">
    <property type="component" value="Unassembled WGS sequence"/>
</dbReference>
<dbReference type="RefSeq" id="WP_085100581.1">
    <property type="nucleotide sequence ID" value="NZ_FWZU01000002.1"/>
</dbReference>
<dbReference type="OrthoDB" id="5456680at2"/>
<gene>
    <name evidence="1" type="ORF">SAMN06295933_1497</name>
</gene>
<protein>
    <submittedName>
        <fullName evidence="1">Uncharacterized protein</fullName>
    </submittedName>
</protein>
<sequence>MNSTIKSGAVEEHVQIAEVMAGEKSILHELDFQDVAISTVAVDALKRAAKAVMEKFLPGSQPEKLTESQAIAFFIDRVFWDQNSKGLILCADVATRSFCIPIPSHHWHMKTDLGTIQ</sequence>
<dbReference type="AlphaFoldDB" id="A0A1X7D0P9"/>
<keyword evidence="2" id="KW-1185">Reference proteome</keyword>
<evidence type="ECO:0000313" key="2">
    <source>
        <dbReference type="Proteomes" id="UP000192906"/>
    </source>
</evidence>
<name>A0A1X7D0P9_9BACT</name>
<reference evidence="2" key="1">
    <citation type="submission" date="2017-04" db="EMBL/GenBank/DDBJ databases">
        <authorList>
            <person name="Varghese N."/>
            <person name="Submissions S."/>
        </authorList>
    </citation>
    <scope>NUCLEOTIDE SEQUENCE [LARGE SCALE GENOMIC DNA]</scope>
    <source>
        <strain evidence="2">K3S</strain>
    </source>
</reference>
<dbReference type="STRING" id="1519643.SAMN06295933_1497"/>
<organism evidence="1 2">
    <name type="scientific">Desulfovibrio gilichinskyi</name>
    <dbReference type="NCBI Taxonomy" id="1519643"/>
    <lineage>
        <taxon>Bacteria</taxon>
        <taxon>Pseudomonadati</taxon>
        <taxon>Thermodesulfobacteriota</taxon>
        <taxon>Desulfovibrionia</taxon>
        <taxon>Desulfovibrionales</taxon>
        <taxon>Desulfovibrionaceae</taxon>
        <taxon>Desulfovibrio</taxon>
    </lineage>
</organism>
<proteinExistence type="predicted"/>